<dbReference type="EC" id="2.7.7.33" evidence="2"/>
<keyword evidence="2" id="KW-0548">Nucleotidyltransferase</keyword>
<dbReference type="CDD" id="cd02524">
    <property type="entry name" value="G1P_cytidylyltransferase"/>
    <property type="match status" value="1"/>
</dbReference>
<dbReference type="InterPro" id="IPR046981">
    <property type="entry name" value="G1P_cyt_trans"/>
</dbReference>
<dbReference type="RefSeq" id="WP_210118093.1">
    <property type="nucleotide sequence ID" value="NZ_CP054257.1"/>
</dbReference>
<dbReference type="Pfam" id="PF00483">
    <property type="entry name" value="NTP_transferase"/>
    <property type="match status" value="1"/>
</dbReference>
<dbReference type="Gene3D" id="3.90.550.10">
    <property type="entry name" value="Spore Coat Polysaccharide Biosynthesis Protein SpsA, Chain A"/>
    <property type="match status" value="1"/>
</dbReference>
<dbReference type="InterPro" id="IPR029044">
    <property type="entry name" value="Nucleotide-diphossugar_trans"/>
</dbReference>
<dbReference type="PANTHER" id="PTHR47183">
    <property type="entry name" value="GLUCOSE-1-PHOSPHATE CYTIDYLYLTRANSFERASE-RELATED"/>
    <property type="match status" value="1"/>
</dbReference>
<dbReference type="GO" id="GO:0009243">
    <property type="term" value="P:O antigen biosynthetic process"/>
    <property type="evidence" value="ECO:0007669"/>
    <property type="project" value="InterPro"/>
</dbReference>
<dbReference type="InterPro" id="IPR005835">
    <property type="entry name" value="NTP_transferase_dom"/>
</dbReference>
<evidence type="ECO:0000259" key="1">
    <source>
        <dbReference type="Pfam" id="PF00483"/>
    </source>
</evidence>
<organism evidence="2 3">
    <name type="scientific">Treponema parvum</name>
    <dbReference type="NCBI Taxonomy" id="138851"/>
    <lineage>
        <taxon>Bacteria</taxon>
        <taxon>Pseudomonadati</taxon>
        <taxon>Spirochaetota</taxon>
        <taxon>Spirochaetia</taxon>
        <taxon>Spirochaetales</taxon>
        <taxon>Treponemataceae</taxon>
        <taxon>Treponema</taxon>
    </lineage>
</organism>
<feature type="domain" description="Nucleotidyl transferase" evidence="1">
    <location>
        <begin position="2"/>
        <end position="230"/>
    </location>
</feature>
<reference evidence="2" key="1">
    <citation type="submission" date="2020-05" db="EMBL/GenBank/DDBJ databases">
        <authorList>
            <person name="Zeng H."/>
            <person name="Chan Y.K."/>
            <person name="Watt R.M."/>
        </authorList>
    </citation>
    <scope>NUCLEOTIDE SEQUENCE</scope>
    <source>
        <strain evidence="2">ATCC 700773</strain>
    </source>
</reference>
<evidence type="ECO:0000313" key="2">
    <source>
        <dbReference type="EMBL" id="QTQ11297.1"/>
    </source>
</evidence>
<dbReference type="PANTHER" id="PTHR47183:SF1">
    <property type="entry name" value="GLUCOSE-1-PHOSPHATE CYTIDYLYLTRANSFERASE"/>
    <property type="match status" value="1"/>
</dbReference>
<gene>
    <name evidence="2" type="primary">rfbF</name>
    <name evidence="2" type="ORF">HRI96_03250</name>
</gene>
<dbReference type="NCBIfam" id="TIGR02623">
    <property type="entry name" value="G1P_cyt_trans"/>
    <property type="match status" value="1"/>
</dbReference>
<dbReference type="GO" id="GO:0047343">
    <property type="term" value="F:glucose-1-phosphate cytidylyltransferase activity"/>
    <property type="evidence" value="ECO:0007669"/>
    <property type="project" value="UniProtKB-EC"/>
</dbReference>
<evidence type="ECO:0000313" key="3">
    <source>
        <dbReference type="Proteomes" id="UP000671995"/>
    </source>
</evidence>
<dbReference type="AlphaFoldDB" id="A0A975EYW3"/>
<accession>A0A975EYW3</accession>
<dbReference type="Proteomes" id="UP000671995">
    <property type="component" value="Chromosome"/>
</dbReference>
<proteinExistence type="predicted"/>
<dbReference type="EMBL" id="CP054257">
    <property type="protein sequence ID" value="QTQ11297.1"/>
    <property type="molecule type" value="Genomic_DNA"/>
</dbReference>
<protein>
    <submittedName>
        <fullName evidence="2">Glucose-1-phosphate cytidylyltransferase</fullName>
        <ecNumber evidence="2">2.7.7.33</ecNumber>
    </submittedName>
</protein>
<keyword evidence="2" id="KW-0808">Transferase</keyword>
<reference evidence="2" key="2">
    <citation type="journal article" date="2021" name="Microbiol. Resour. Announc.">
        <title>Complete Genome Sequences of Three Human Oral Treponema parvum Isolates.</title>
        <authorList>
            <person name="Zeng H."/>
            <person name="Watt R.M."/>
        </authorList>
    </citation>
    <scope>NUCLEOTIDE SEQUENCE</scope>
    <source>
        <strain evidence="2">ATCC 700773</strain>
    </source>
</reference>
<dbReference type="InterPro" id="IPR013446">
    <property type="entry name" value="G1P_cyt_trans-like"/>
</dbReference>
<name>A0A975EYW3_9SPIR</name>
<dbReference type="SUPFAM" id="SSF53448">
    <property type="entry name" value="Nucleotide-diphospho-sugar transferases"/>
    <property type="match status" value="1"/>
</dbReference>
<sequence>MKAVILAGGYGTRLSEVTNVIPKPMVEIGGKPILWHIMKIYSHYGIKDFVICCGYLQYVIKEYFCNYYRHNSDMLVDLSNNDTTILDSHSENWKVSLIDTGLNTMTGGRIKRIQKYIGCEQFCLTYGDGVADIDIANTIRLHNESKKTLTMTAYQPGGRLGVLDIGEDNFLKSFVEKPAETGTWINAGFFVCDPEIFDVLHGDNEMFEQEPMQRLVKEQKIHVYKHTGFWKPMDTLRDNKELNKLWDENKAPWKVW</sequence>